<evidence type="ECO:0000313" key="3">
    <source>
        <dbReference type="Proteomes" id="UP001432027"/>
    </source>
</evidence>
<sequence>WPSSLSPSTMPKQEFDIIDYAAPVVMGILFAIGLFLSSIVINFTCIQKEDEITQFEKWGARHNMKMGPHSLAVVKKCLDKGRYLTDEDL</sequence>
<dbReference type="EMBL" id="BTSX01000004">
    <property type="protein sequence ID" value="GMS95137.1"/>
    <property type="molecule type" value="Genomic_DNA"/>
</dbReference>
<gene>
    <name evidence="2" type="ORF">PENTCL1PPCAC_17312</name>
</gene>
<evidence type="ECO:0000313" key="2">
    <source>
        <dbReference type="EMBL" id="GMS95137.1"/>
    </source>
</evidence>
<dbReference type="AlphaFoldDB" id="A0AAV5TLK4"/>
<feature type="transmembrane region" description="Helical" evidence="1">
    <location>
        <begin position="20"/>
        <end position="41"/>
    </location>
</feature>
<keyword evidence="1" id="KW-0472">Membrane</keyword>
<feature type="non-terminal residue" evidence="2">
    <location>
        <position position="1"/>
    </location>
</feature>
<name>A0AAV5TLK4_9BILA</name>
<accession>A0AAV5TLK4</accession>
<dbReference type="Proteomes" id="UP001432027">
    <property type="component" value="Unassembled WGS sequence"/>
</dbReference>
<organism evidence="2 3">
    <name type="scientific">Pristionchus entomophagus</name>
    <dbReference type="NCBI Taxonomy" id="358040"/>
    <lineage>
        <taxon>Eukaryota</taxon>
        <taxon>Metazoa</taxon>
        <taxon>Ecdysozoa</taxon>
        <taxon>Nematoda</taxon>
        <taxon>Chromadorea</taxon>
        <taxon>Rhabditida</taxon>
        <taxon>Rhabditina</taxon>
        <taxon>Diplogasteromorpha</taxon>
        <taxon>Diplogasteroidea</taxon>
        <taxon>Neodiplogasteridae</taxon>
        <taxon>Pristionchus</taxon>
    </lineage>
</organism>
<keyword evidence="1" id="KW-1133">Transmembrane helix</keyword>
<keyword evidence="3" id="KW-1185">Reference proteome</keyword>
<reference evidence="2" key="1">
    <citation type="submission" date="2023-10" db="EMBL/GenBank/DDBJ databases">
        <title>Genome assembly of Pristionchus species.</title>
        <authorList>
            <person name="Yoshida K."/>
            <person name="Sommer R.J."/>
        </authorList>
    </citation>
    <scope>NUCLEOTIDE SEQUENCE</scope>
    <source>
        <strain evidence="2">RS0144</strain>
    </source>
</reference>
<comment type="caution">
    <text evidence="2">The sequence shown here is derived from an EMBL/GenBank/DDBJ whole genome shotgun (WGS) entry which is preliminary data.</text>
</comment>
<dbReference type="Pfam" id="PF21525">
    <property type="entry name" value="Nlp36"/>
    <property type="match status" value="1"/>
</dbReference>
<keyword evidence="1" id="KW-0812">Transmembrane</keyword>
<protein>
    <submittedName>
        <fullName evidence="2">Uncharacterized protein</fullName>
    </submittedName>
</protein>
<proteinExistence type="predicted"/>
<evidence type="ECO:0000256" key="1">
    <source>
        <dbReference type="SAM" id="Phobius"/>
    </source>
</evidence>